<feature type="domain" description="Histidine kinase/HSP90-like ATPase" evidence="11">
    <location>
        <begin position="301"/>
        <end position="391"/>
    </location>
</feature>
<evidence type="ECO:0000256" key="5">
    <source>
        <dbReference type="ARBA" id="ARBA00022741"/>
    </source>
</evidence>
<proteinExistence type="predicted"/>
<evidence type="ECO:0000256" key="4">
    <source>
        <dbReference type="ARBA" id="ARBA00022679"/>
    </source>
</evidence>
<dbReference type="EMBL" id="BMML01000041">
    <property type="protein sequence ID" value="GGN44001.1"/>
    <property type="molecule type" value="Genomic_DNA"/>
</dbReference>
<reference evidence="13" key="1">
    <citation type="journal article" date="2014" name="Int. J. Syst. Evol. Microbiol.">
        <title>Complete genome sequence of Corynebacterium casei LMG S-19264T (=DSM 44701T), isolated from a smear-ripened cheese.</title>
        <authorList>
            <consortium name="US DOE Joint Genome Institute (JGI-PGF)"/>
            <person name="Walter F."/>
            <person name="Albersmeier A."/>
            <person name="Kalinowski J."/>
            <person name="Ruckert C."/>
        </authorList>
    </citation>
    <scope>NUCLEOTIDE SEQUENCE</scope>
    <source>
        <strain evidence="13">CGMCC 4.7110</strain>
    </source>
</reference>
<dbReference type="InterPro" id="IPR011712">
    <property type="entry name" value="Sig_transdc_His_kin_sub3_dim/P"/>
</dbReference>
<keyword evidence="10" id="KW-0472">Membrane</keyword>
<dbReference type="PANTHER" id="PTHR24421:SF10">
    <property type="entry name" value="NITRATE_NITRITE SENSOR PROTEIN NARQ"/>
    <property type="match status" value="1"/>
</dbReference>
<protein>
    <recommendedName>
        <fullName evidence="2">histidine kinase</fullName>
        <ecNumber evidence="2">2.7.13.3</ecNumber>
    </recommendedName>
</protein>
<name>A0A917XPU7_9ACTN</name>
<dbReference type="GO" id="GO:0016020">
    <property type="term" value="C:membrane"/>
    <property type="evidence" value="ECO:0007669"/>
    <property type="project" value="InterPro"/>
</dbReference>
<dbReference type="EC" id="2.7.13.3" evidence="2"/>
<evidence type="ECO:0000256" key="2">
    <source>
        <dbReference type="ARBA" id="ARBA00012438"/>
    </source>
</evidence>
<dbReference type="Pfam" id="PF07730">
    <property type="entry name" value="HisKA_3"/>
    <property type="match status" value="1"/>
</dbReference>
<keyword evidence="10" id="KW-0812">Transmembrane</keyword>
<feature type="transmembrane region" description="Helical" evidence="10">
    <location>
        <begin position="63"/>
        <end position="92"/>
    </location>
</feature>
<keyword evidence="7" id="KW-0067">ATP-binding</keyword>
<comment type="catalytic activity">
    <reaction evidence="1">
        <text>ATP + protein L-histidine = ADP + protein N-phospho-L-histidine.</text>
        <dbReference type="EC" id="2.7.13.3"/>
    </reaction>
</comment>
<evidence type="ECO:0000259" key="11">
    <source>
        <dbReference type="Pfam" id="PF02518"/>
    </source>
</evidence>
<evidence type="ECO:0000256" key="3">
    <source>
        <dbReference type="ARBA" id="ARBA00022553"/>
    </source>
</evidence>
<evidence type="ECO:0000256" key="7">
    <source>
        <dbReference type="ARBA" id="ARBA00022840"/>
    </source>
</evidence>
<keyword evidence="8" id="KW-0902">Two-component regulatory system</keyword>
<keyword evidence="14" id="KW-1185">Reference proteome</keyword>
<feature type="region of interest" description="Disordered" evidence="9">
    <location>
        <begin position="387"/>
        <end position="412"/>
    </location>
</feature>
<dbReference type="InterPro" id="IPR050482">
    <property type="entry name" value="Sensor_HK_TwoCompSys"/>
</dbReference>
<feature type="domain" description="Signal transduction histidine kinase subgroup 3 dimerisation and phosphoacceptor" evidence="12">
    <location>
        <begin position="184"/>
        <end position="249"/>
    </location>
</feature>
<evidence type="ECO:0000259" key="12">
    <source>
        <dbReference type="Pfam" id="PF07730"/>
    </source>
</evidence>
<accession>A0A917XPU7</accession>
<evidence type="ECO:0000256" key="8">
    <source>
        <dbReference type="ARBA" id="ARBA00023012"/>
    </source>
</evidence>
<gene>
    <name evidence="13" type="ORF">GCM10011578_094600</name>
</gene>
<dbReference type="PANTHER" id="PTHR24421">
    <property type="entry name" value="NITRATE/NITRITE SENSOR PROTEIN NARX-RELATED"/>
    <property type="match status" value="1"/>
</dbReference>
<keyword evidence="10" id="KW-1133">Transmembrane helix</keyword>
<dbReference type="Gene3D" id="3.30.565.10">
    <property type="entry name" value="Histidine kinase-like ATPase, C-terminal domain"/>
    <property type="match status" value="1"/>
</dbReference>
<evidence type="ECO:0000256" key="9">
    <source>
        <dbReference type="SAM" id="MobiDB-lite"/>
    </source>
</evidence>
<evidence type="ECO:0000256" key="1">
    <source>
        <dbReference type="ARBA" id="ARBA00000085"/>
    </source>
</evidence>
<keyword evidence="5" id="KW-0547">Nucleotide-binding</keyword>
<dbReference type="RefSeq" id="WP_189269171.1">
    <property type="nucleotide sequence ID" value="NZ_BMML01000041.1"/>
</dbReference>
<organism evidence="13 14">
    <name type="scientific">Streptomyces fuscichromogenes</name>
    <dbReference type="NCBI Taxonomy" id="1324013"/>
    <lineage>
        <taxon>Bacteria</taxon>
        <taxon>Bacillati</taxon>
        <taxon>Actinomycetota</taxon>
        <taxon>Actinomycetes</taxon>
        <taxon>Kitasatosporales</taxon>
        <taxon>Streptomycetaceae</taxon>
        <taxon>Streptomyces</taxon>
    </lineage>
</organism>
<dbReference type="InterPro" id="IPR036890">
    <property type="entry name" value="HATPase_C_sf"/>
</dbReference>
<keyword evidence="3" id="KW-0597">Phosphoprotein</keyword>
<evidence type="ECO:0000313" key="13">
    <source>
        <dbReference type="EMBL" id="GGN44001.1"/>
    </source>
</evidence>
<sequence length="412" mass="43956">MRHHAGRPRTSDPLIAAALFACSVPGSPVTCPGHDLHVPWWPGTLLAGGSCVALVWRRRFPHAAAVAAFTCTAVAVCLGHSLTVLLLAPLVVALCSLAVNTDRGTANTFAFTGIGLLTITALLSGPGGDPPALQLLGPVAWLLLPTALGTVTRFRSACPEAERRKAEHAERTCEQEARHRVTEERMRIARDLHDVVAHHLVLANLHASALARSAPTWPEEVSRSADALTNATSSALRELRSTVHLLRHQHEEGTGKGHTTSSSMPGLAQLDDLAGSFERAGLMVTIATEGEPRPLGPGVDLTAYRIVQEALTNVTKHSSADTAEIRLTYTDDLLTVTVTNSGAPTASPSTTPTHGYGLMGMRERARSVGGRAWARHCPTGGFKVVAELPQPPRTHPERGQPWDGKELRRPMV</sequence>
<keyword evidence="4" id="KW-0808">Transferase</keyword>
<dbReference type="Gene3D" id="1.20.5.1930">
    <property type="match status" value="1"/>
</dbReference>
<evidence type="ECO:0000256" key="10">
    <source>
        <dbReference type="SAM" id="Phobius"/>
    </source>
</evidence>
<evidence type="ECO:0000256" key="6">
    <source>
        <dbReference type="ARBA" id="ARBA00022777"/>
    </source>
</evidence>
<dbReference type="GO" id="GO:0000155">
    <property type="term" value="F:phosphorelay sensor kinase activity"/>
    <property type="evidence" value="ECO:0007669"/>
    <property type="project" value="InterPro"/>
</dbReference>
<keyword evidence="6 13" id="KW-0418">Kinase</keyword>
<dbReference type="AlphaFoldDB" id="A0A917XPU7"/>
<evidence type="ECO:0000313" key="14">
    <source>
        <dbReference type="Proteomes" id="UP000653411"/>
    </source>
</evidence>
<feature type="region of interest" description="Disordered" evidence="9">
    <location>
        <begin position="248"/>
        <end position="268"/>
    </location>
</feature>
<dbReference type="GO" id="GO:0005524">
    <property type="term" value="F:ATP binding"/>
    <property type="evidence" value="ECO:0007669"/>
    <property type="project" value="UniProtKB-KW"/>
</dbReference>
<dbReference type="InterPro" id="IPR003594">
    <property type="entry name" value="HATPase_dom"/>
</dbReference>
<feature type="compositionally biased region" description="Basic and acidic residues" evidence="9">
    <location>
        <begin position="394"/>
        <end position="412"/>
    </location>
</feature>
<dbReference type="Proteomes" id="UP000653411">
    <property type="component" value="Unassembled WGS sequence"/>
</dbReference>
<dbReference type="SUPFAM" id="SSF55874">
    <property type="entry name" value="ATPase domain of HSP90 chaperone/DNA topoisomerase II/histidine kinase"/>
    <property type="match status" value="1"/>
</dbReference>
<dbReference type="CDD" id="cd16917">
    <property type="entry name" value="HATPase_UhpB-NarQ-NarX-like"/>
    <property type="match status" value="1"/>
</dbReference>
<reference evidence="13" key="2">
    <citation type="submission" date="2020-09" db="EMBL/GenBank/DDBJ databases">
        <authorList>
            <person name="Sun Q."/>
            <person name="Zhou Y."/>
        </authorList>
    </citation>
    <scope>NUCLEOTIDE SEQUENCE</scope>
    <source>
        <strain evidence="13">CGMCC 4.7110</strain>
    </source>
</reference>
<comment type="caution">
    <text evidence="13">The sequence shown here is derived from an EMBL/GenBank/DDBJ whole genome shotgun (WGS) entry which is preliminary data.</text>
</comment>
<dbReference type="GO" id="GO:0046983">
    <property type="term" value="F:protein dimerization activity"/>
    <property type="evidence" value="ECO:0007669"/>
    <property type="project" value="InterPro"/>
</dbReference>
<dbReference type="Pfam" id="PF02518">
    <property type="entry name" value="HATPase_c"/>
    <property type="match status" value="1"/>
</dbReference>